<comment type="similarity">
    <text evidence="1">Belongs to the sigma-70 factor family. ECF subfamily.</text>
</comment>
<organism evidence="7 8">
    <name type="scientific">Mangrovimicrobium sediminis</name>
    <dbReference type="NCBI Taxonomy" id="2562682"/>
    <lineage>
        <taxon>Bacteria</taxon>
        <taxon>Pseudomonadati</taxon>
        <taxon>Pseudomonadota</taxon>
        <taxon>Gammaproteobacteria</taxon>
        <taxon>Cellvibrionales</taxon>
        <taxon>Halieaceae</taxon>
        <taxon>Mangrovimicrobium</taxon>
    </lineage>
</organism>
<comment type="caution">
    <text evidence="7">The sequence shown here is derived from an EMBL/GenBank/DDBJ whole genome shotgun (WGS) entry which is preliminary data.</text>
</comment>
<dbReference type="Gene3D" id="1.10.1740.10">
    <property type="match status" value="1"/>
</dbReference>
<dbReference type="InterPro" id="IPR014284">
    <property type="entry name" value="RNA_pol_sigma-70_dom"/>
</dbReference>
<dbReference type="InterPro" id="IPR013249">
    <property type="entry name" value="RNA_pol_sigma70_r4_t2"/>
</dbReference>
<feature type="domain" description="RNA polymerase sigma factor 70 region 4 type 2" evidence="6">
    <location>
        <begin position="113"/>
        <end position="164"/>
    </location>
</feature>
<proteinExistence type="inferred from homology"/>
<keyword evidence="2" id="KW-0805">Transcription regulation</keyword>
<dbReference type="GO" id="GO:0003677">
    <property type="term" value="F:DNA binding"/>
    <property type="evidence" value="ECO:0007669"/>
    <property type="project" value="InterPro"/>
</dbReference>
<dbReference type="OrthoDB" id="9780326at2"/>
<evidence type="ECO:0000313" key="8">
    <source>
        <dbReference type="Proteomes" id="UP000298050"/>
    </source>
</evidence>
<evidence type="ECO:0000259" key="5">
    <source>
        <dbReference type="Pfam" id="PF04542"/>
    </source>
</evidence>
<dbReference type="Pfam" id="PF08281">
    <property type="entry name" value="Sigma70_r4_2"/>
    <property type="match status" value="1"/>
</dbReference>
<feature type="domain" description="RNA polymerase sigma-70 region 2" evidence="5">
    <location>
        <begin position="23"/>
        <end position="87"/>
    </location>
</feature>
<dbReference type="GO" id="GO:0016987">
    <property type="term" value="F:sigma factor activity"/>
    <property type="evidence" value="ECO:0007669"/>
    <property type="project" value="UniProtKB-KW"/>
</dbReference>
<dbReference type="InterPro" id="IPR013325">
    <property type="entry name" value="RNA_pol_sigma_r2"/>
</dbReference>
<evidence type="ECO:0000313" key="7">
    <source>
        <dbReference type="EMBL" id="TGD75479.1"/>
    </source>
</evidence>
<evidence type="ECO:0000256" key="3">
    <source>
        <dbReference type="ARBA" id="ARBA00023082"/>
    </source>
</evidence>
<accession>A0A4Z0M7K0</accession>
<dbReference type="NCBIfam" id="TIGR02937">
    <property type="entry name" value="sigma70-ECF"/>
    <property type="match status" value="1"/>
</dbReference>
<reference evidence="7 8" key="1">
    <citation type="submission" date="2019-04" db="EMBL/GenBank/DDBJ databases">
        <title>Taxonomy of novel Haliea sp. from mangrove soil of West Coast of India.</title>
        <authorList>
            <person name="Verma A."/>
            <person name="Kumar P."/>
            <person name="Krishnamurthi S."/>
        </authorList>
    </citation>
    <scope>NUCLEOTIDE SEQUENCE [LARGE SCALE GENOMIC DNA]</scope>
    <source>
        <strain evidence="7 8">SAOS-164</strain>
    </source>
</reference>
<dbReference type="InterPro" id="IPR013324">
    <property type="entry name" value="RNA_pol_sigma_r3/r4-like"/>
</dbReference>
<dbReference type="InterPro" id="IPR036388">
    <property type="entry name" value="WH-like_DNA-bd_sf"/>
</dbReference>
<dbReference type="RefSeq" id="WP_135441182.1">
    <property type="nucleotide sequence ID" value="NZ_SRLE01000003.1"/>
</dbReference>
<dbReference type="Pfam" id="PF04542">
    <property type="entry name" value="Sigma70_r2"/>
    <property type="match status" value="1"/>
</dbReference>
<dbReference type="AlphaFoldDB" id="A0A4Z0M7K0"/>
<dbReference type="EMBL" id="SRLE01000003">
    <property type="protein sequence ID" value="TGD75479.1"/>
    <property type="molecule type" value="Genomic_DNA"/>
</dbReference>
<evidence type="ECO:0000256" key="2">
    <source>
        <dbReference type="ARBA" id="ARBA00023015"/>
    </source>
</evidence>
<sequence>MTTDPEDIIRRAQAGDRDAFSRLVDDHYATMYRFARRFCSSREDAEDVTQQACIKLARSIGQFRFESAFSTWLYRLVINCARDWQRARPPVRESEAPEPAAADSAEPAVMLAQVLAQVAAMGEGYRETVVLVLAEGLTHAEAADVLQVKESTVSWRLHEIRKRLAQQVPPGVDVCKTTN</sequence>
<dbReference type="Gene3D" id="1.10.10.10">
    <property type="entry name" value="Winged helix-like DNA-binding domain superfamily/Winged helix DNA-binding domain"/>
    <property type="match status" value="1"/>
</dbReference>
<evidence type="ECO:0000256" key="4">
    <source>
        <dbReference type="ARBA" id="ARBA00023163"/>
    </source>
</evidence>
<evidence type="ECO:0000259" key="6">
    <source>
        <dbReference type="Pfam" id="PF08281"/>
    </source>
</evidence>
<gene>
    <name evidence="7" type="ORF">E4634_03265</name>
</gene>
<dbReference type="GO" id="GO:0006352">
    <property type="term" value="P:DNA-templated transcription initiation"/>
    <property type="evidence" value="ECO:0007669"/>
    <property type="project" value="InterPro"/>
</dbReference>
<dbReference type="SUPFAM" id="SSF88946">
    <property type="entry name" value="Sigma2 domain of RNA polymerase sigma factors"/>
    <property type="match status" value="1"/>
</dbReference>
<name>A0A4Z0M7K0_9GAMM</name>
<keyword evidence="8" id="KW-1185">Reference proteome</keyword>
<dbReference type="PANTHER" id="PTHR43133:SF51">
    <property type="entry name" value="RNA POLYMERASE SIGMA FACTOR"/>
    <property type="match status" value="1"/>
</dbReference>
<dbReference type="PANTHER" id="PTHR43133">
    <property type="entry name" value="RNA POLYMERASE ECF-TYPE SIGMA FACTO"/>
    <property type="match status" value="1"/>
</dbReference>
<dbReference type="InterPro" id="IPR007627">
    <property type="entry name" value="RNA_pol_sigma70_r2"/>
</dbReference>
<keyword evidence="3" id="KW-0731">Sigma factor</keyword>
<dbReference type="SUPFAM" id="SSF88659">
    <property type="entry name" value="Sigma3 and sigma4 domains of RNA polymerase sigma factors"/>
    <property type="match status" value="1"/>
</dbReference>
<dbReference type="InterPro" id="IPR039425">
    <property type="entry name" value="RNA_pol_sigma-70-like"/>
</dbReference>
<keyword evidence="4" id="KW-0804">Transcription</keyword>
<dbReference type="Proteomes" id="UP000298050">
    <property type="component" value="Unassembled WGS sequence"/>
</dbReference>
<evidence type="ECO:0000256" key="1">
    <source>
        <dbReference type="ARBA" id="ARBA00010641"/>
    </source>
</evidence>
<protein>
    <submittedName>
        <fullName evidence="7">RNA polymerase sigma factor</fullName>
    </submittedName>
</protein>